<dbReference type="SUPFAM" id="SSF53850">
    <property type="entry name" value="Periplasmic binding protein-like II"/>
    <property type="match status" value="1"/>
</dbReference>
<dbReference type="GO" id="GO:0006865">
    <property type="term" value="P:amino acid transport"/>
    <property type="evidence" value="ECO:0007669"/>
    <property type="project" value="TreeGrafter"/>
</dbReference>
<comment type="similarity">
    <text evidence="1">Belongs to the bacterial solute-binding protein 3 family.</text>
</comment>
<evidence type="ECO:0000313" key="6">
    <source>
        <dbReference type="EMBL" id="VVE21909.1"/>
    </source>
</evidence>
<organism evidence="6 7">
    <name type="scientific">Pandoraea anhela</name>
    <dbReference type="NCBI Taxonomy" id="2508295"/>
    <lineage>
        <taxon>Bacteria</taxon>
        <taxon>Pseudomonadati</taxon>
        <taxon>Pseudomonadota</taxon>
        <taxon>Betaproteobacteria</taxon>
        <taxon>Burkholderiales</taxon>
        <taxon>Burkholderiaceae</taxon>
        <taxon>Pandoraea</taxon>
    </lineage>
</organism>
<keyword evidence="7" id="KW-1185">Reference proteome</keyword>
<evidence type="ECO:0000259" key="5">
    <source>
        <dbReference type="SMART" id="SM00062"/>
    </source>
</evidence>
<accession>A0A5E4WDS9</accession>
<reference evidence="6 7" key="1">
    <citation type="submission" date="2019-08" db="EMBL/GenBank/DDBJ databases">
        <authorList>
            <person name="Peeters C."/>
        </authorList>
    </citation>
    <scope>NUCLEOTIDE SEQUENCE [LARGE SCALE GENOMIC DNA]</scope>
    <source>
        <strain evidence="6 7">LMG 31108</strain>
    </source>
</reference>
<dbReference type="GO" id="GO:0030288">
    <property type="term" value="C:outer membrane-bounded periplasmic space"/>
    <property type="evidence" value="ECO:0007669"/>
    <property type="project" value="TreeGrafter"/>
</dbReference>
<feature type="chain" id="PRO_5022687170" evidence="4">
    <location>
        <begin position="25"/>
        <end position="300"/>
    </location>
</feature>
<name>A0A5E4WDS9_9BURK</name>
<dbReference type="PANTHER" id="PTHR30085">
    <property type="entry name" value="AMINO ACID ABC TRANSPORTER PERMEASE"/>
    <property type="match status" value="1"/>
</dbReference>
<proteinExistence type="inferred from homology"/>
<dbReference type="SMART" id="SM00062">
    <property type="entry name" value="PBPb"/>
    <property type="match status" value="1"/>
</dbReference>
<dbReference type="Proteomes" id="UP000406256">
    <property type="component" value="Unassembled WGS sequence"/>
</dbReference>
<dbReference type="InterPro" id="IPR001638">
    <property type="entry name" value="Solute-binding_3/MltF_N"/>
</dbReference>
<keyword evidence="3 4" id="KW-0732">Signal</keyword>
<dbReference type="Gene3D" id="3.40.190.10">
    <property type="entry name" value="Periplasmic binding protein-like II"/>
    <property type="match status" value="2"/>
</dbReference>
<protein>
    <submittedName>
        <fullName evidence="6">ABC transporter</fullName>
    </submittedName>
</protein>
<dbReference type="GO" id="GO:0005576">
    <property type="term" value="C:extracellular region"/>
    <property type="evidence" value="ECO:0007669"/>
    <property type="project" value="TreeGrafter"/>
</dbReference>
<evidence type="ECO:0000256" key="4">
    <source>
        <dbReference type="SAM" id="SignalP"/>
    </source>
</evidence>
<dbReference type="OrthoDB" id="7240770at2"/>
<keyword evidence="2" id="KW-0813">Transport</keyword>
<sequence length="300" mass="33425">MKNHLTANLAILFSAIIFSSPSFSEDLGPTLEKIKSTNIISIGHRESSIPFSYYDENHKVIGFAQDICDRVIDSVKTAINSKNLAVKMIPVNSQNRIALVQNGTIDLECGTTTNTQARHSQVAFSTTYFLALTRLLVKKDSGVKDFGDLSGQNVVTNSGTTAEAMLRKLNIDRNLKFNIISSKDYAESFLALQSGRAKAFMLDDVLLSGAATMAKNPADWIVTGTPQSKEPYAFMMRKDDPKFKKIVDTTLIQMMQSGDINSLYKKWFEHPVPPKNINFNFPMSKELMDIYKNPTDTPAY</sequence>
<dbReference type="RefSeq" id="WP_150669773.1">
    <property type="nucleotide sequence ID" value="NZ_CABPSB010000011.1"/>
</dbReference>
<dbReference type="InterPro" id="IPR051455">
    <property type="entry name" value="Bact_solute-bind_prot3"/>
</dbReference>
<feature type="domain" description="Solute-binding protein family 3/N-terminal" evidence="5">
    <location>
        <begin position="39"/>
        <end position="271"/>
    </location>
</feature>
<dbReference type="Pfam" id="PF00497">
    <property type="entry name" value="SBP_bac_3"/>
    <property type="match status" value="1"/>
</dbReference>
<evidence type="ECO:0000256" key="3">
    <source>
        <dbReference type="ARBA" id="ARBA00022729"/>
    </source>
</evidence>
<evidence type="ECO:0000313" key="7">
    <source>
        <dbReference type="Proteomes" id="UP000406256"/>
    </source>
</evidence>
<dbReference type="AlphaFoldDB" id="A0A5E4WDS9"/>
<feature type="signal peptide" evidence="4">
    <location>
        <begin position="1"/>
        <end position="24"/>
    </location>
</feature>
<evidence type="ECO:0000256" key="1">
    <source>
        <dbReference type="ARBA" id="ARBA00010333"/>
    </source>
</evidence>
<gene>
    <name evidence="6" type="ORF">PAN31108_03174</name>
</gene>
<dbReference type="CDD" id="cd13688">
    <property type="entry name" value="PBP2_GltI_DEBP"/>
    <property type="match status" value="1"/>
</dbReference>
<dbReference type="PANTHER" id="PTHR30085:SF2">
    <property type="entry name" value="GLUTAMATE_ASPARTATE IMPORT SOLUTE-BINDING PROTEIN"/>
    <property type="match status" value="1"/>
</dbReference>
<dbReference type="EMBL" id="CABPSB010000011">
    <property type="protein sequence ID" value="VVE21909.1"/>
    <property type="molecule type" value="Genomic_DNA"/>
</dbReference>
<evidence type="ECO:0000256" key="2">
    <source>
        <dbReference type="ARBA" id="ARBA00022448"/>
    </source>
</evidence>